<accession>A0A1H3X5X3</accession>
<dbReference type="Proteomes" id="UP000199656">
    <property type="component" value="Unassembled WGS sequence"/>
</dbReference>
<dbReference type="InterPro" id="IPR011250">
    <property type="entry name" value="OMP/PagP_B-barrel"/>
</dbReference>
<dbReference type="SUPFAM" id="SSF56925">
    <property type="entry name" value="OMPA-like"/>
    <property type="match status" value="1"/>
</dbReference>
<protein>
    <submittedName>
        <fullName evidence="2">Outer membrane protein beta-barrel domain-containing protein</fullName>
    </submittedName>
</protein>
<dbReference type="InterPro" id="IPR025665">
    <property type="entry name" value="Beta-barrel_OMP_2"/>
</dbReference>
<dbReference type="STRING" id="408074.SAMN05660909_00267"/>
<proteinExistence type="predicted"/>
<gene>
    <name evidence="2" type="ORF">SAMN05660909_00267</name>
</gene>
<name>A0A1H3X5X3_9BACT</name>
<feature type="domain" description="Outer membrane protein beta-barrel" evidence="1">
    <location>
        <begin position="17"/>
        <end position="200"/>
    </location>
</feature>
<dbReference type="EMBL" id="FNRL01000001">
    <property type="protein sequence ID" value="SDZ94321.1"/>
    <property type="molecule type" value="Genomic_DNA"/>
</dbReference>
<dbReference type="Pfam" id="PF13568">
    <property type="entry name" value="OMP_b-brl_2"/>
    <property type="match status" value="1"/>
</dbReference>
<evidence type="ECO:0000313" key="3">
    <source>
        <dbReference type="Proteomes" id="UP000199656"/>
    </source>
</evidence>
<dbReference type="AlphaFoldDB" id="A0A1H3X5X3"/>
<reference evidence="3" key="1">
    <citation type="submission" date="2016-10" db="EMBL/GenBank/DDBJ databases">
        <authorList>
            <person name="Varghese N."/>
            <person name="Submissions S."/>
        </authorList>
    </citation>
    <scope>NUCLEOTIDE SEQUENCE [LARGE SCALE GENOMIC DNA]</scope>
    <source>
        <strain evidence="3">DSM 23920</strain>
    </source>
</reference>
<keyword evidence="3" id="KW-1185">Reference proteome</keyword>
<organism evidence="2 3">
    <name type="scientific">Chitinophaga terrae</name>
    <name type="common">ex Kim and Jung 2007</name>
    <dbReference type="NCBI Taxonomy" id="408074"/>
    <lineage>
        <taxon>Bacteria</taxon>
        <taxon>Pseudomonadati</taxon>
        <taxon>Bacteroidota</taxon>
        <taxon>Chitinophagia</taxon>
        <taxon>Chitinophagales</taxon>
        <taxon>Chitinophagaceae</taxon>
        <taxon>Chitinophaga</taxon>
    </lineage>
</organism>
<evidence type="ECO:0000259" key="1">
    <source>
        <dbReference type="Pfam" id="PF13568"/>
    </source>
</evidence>
<evidence type="ECO:0000313" key="2">
    <source>
        <dbReference type="EMBL" id="SDZ94321.1"/>
    </source>
</evidence>
<sequence>MRACFFAGLFLSQQAAAQQSRFSLGLRAGLNLSNANETIDYLDGKIGPKLGYQGGVTVEYQLYKRLCLQSGILVTAKGTKHRGTDLWIGGSNAPTTTWVRTTNLVYAQAPLRIAYKFPVASQIDIFVNAGGYYALGIAGKVVWKGKTNREEIPDKTTKFDSFGDERGSFSKTDAGLGFGVGATYRRFSLGLDYEQGLVDIGALKDAATTNHRSYKNYNFALVLGYRLK</sequence>